<accession>A0A077K387</accession>
<organism evidence="1">
    <name type="scientific">Clostridium botulinum</name>
    <dbReference type="NCBI Taxonomy" id="1491"/>
    <lineage>
        <taxon>Bacteria</taxon>
        <taxon>Bacillati</taxon>
        <taxon>Bacillota</taxon>
        <taxon>Clostridia</taxon>
        <taxon>Eubacteriales</taxon>
        <taxon>Clostridiaceae</taxon>
        <taxon>Clostridium</taxon>
    </lineage>
</organism>
<geneLocation type="plasmid" evidence="1">
    <name>pCB111</name>
</geneLocation>
<sequence length="57" mass="6737">MPIKIKLLVPHNIDSRCSRERVKIISYIVKLPINAVDKEYKKLAEECIRDIKKEVMK</sequence>
<dbReference type="RefSeq" id="WP_032072553.1">
    <property type="nucleotide sequence ID" value="NC_025146.1"/>
</dbReference>
<name>A0A077K387_CLOBO</name>
<evidence type="ECO:0000313" key="1">
    <source>
        <dbReference type="EMBL" id="BAP25819.1"/>
    </source>
</evidence>
<keyword evidence="1" id="KW-0614">Plasmid</keyword>
<dbReference type="EMBL" id="AB855771">
    <property type="protein sequence ID" value="BAP25819.1"/>
    <property type="molecule type" value="Genomic_DNA"/>
</dbReference>
<proteinExistence type="predicted"/>
<dbReference type="AlphaFoldDB" id="A0A077K387"/>
<reference evidence="1" key="1">
    <citation type="submission" date="2013-09" db="EMBL/GenBank/DDBJ databases">
        <title>Analysis of type B2 neurotoxin-encoding plasmid in Clostridium botulinum.</title>
        <authorList>
            <person name="Hosomi K."/>
            <person name="Sakaguchi Y."/>
            <person name="Gotoh K."/>
            <person name="Nakamura K."/>
            <person name="Kohda T."/>
            <person name="Mukamoto M."/>
            <person name="Iida T."/>
            <person name="Kozaki S."/>
        </authorList>
    </citation>
    <scope>NUCLEOTIDE SEQUENCE</scope>
    <source>
        <strain evidence="1">111</strain>
        <plasmid evidence="1">pCB111</plasmid>
    </source>
</reference>
<protein>
    <submittedName>
        <fullName evidence="1">Uncharacterized protein</fullName>
    </submittedName>
</protein>